<feature type="transmembrane region" description="Helical" evidence="1">
    <location>
        <begin position="33"/>
        <end position="51"/>
    </location>
</feature>
<name>A0ABV0GF91_9BURK</name>
<keyword evidence="1" id="KW-0812">Transmembrane</keyword>
<sequence length="161" mass="17146">MTSNDNEQPPAQAVQAIDDDGDLTDMLGELRGLLPTAQLLSAFLIAVPFAPGFRSIVQAERNVFLATFMLSVASLVLFTAPAVQHRLMRPLRQRASFKARASKQMLVGVALLAAALVLATQFVLSEVLGHAVGNLAAGGVGALISTMWLLVPLAWNRRQAA</sequence>
<feature type="transmembrane region" description="Helical" evidence="1">
    <location>
        <begin position="104"/>
        <end position="124"/>
    </location>
</feature>
<proteinExistence type="predicted"/>
<accession>A0ABV0GF91</accession>
<dbReference type="InterPro" id="IPR046291">
    <property type="entry name" value="DUF6328"/>
</dbReference>
<protein>
    <submittedName>
        <fullName evidence="2">DUF6328 family protein</fullName>
    </submittedName>
</protein>
<feature type="transmembrane region" description="Helical" evidence="1">
    <location>
        <begin position="63"/>
        <end position="83"/>
    </location>
</feature>
<dbReference type="Proteomes" id="UP001462640">
    <property type="component" value="Unassembled WGS sequence"/>
</dbReference>
<dbReference type="EMBL" id="JBDPZC010000006">
    <property type="protein sequence ID" value="MEO3713738.1"/>
    <property type="molecule type" value="Genomic_DNA"/>
</dbReference>
<dbReference type="RefSeq" id="WP_347610427.1">
    <property type="nucleotide sequence ID" value="NZ_JBDPZC010000006.1"/>
</dbReference>
<comment type="caution">
    <text evidence="2">The sequence shown here is derived from an EMBL/GenBank/DDBJ whole genome shotgun (WGS) entry which is preliminary data.</text>
</comment>
<organism evidence="2 3">
    <name type="scientific">Roseateles flavus</name>
    <dbReference type="NCBI Taxonomy" id="3149041"/>
    <lineage>
        <taxon>Bacteria</taxon>
        <taxon>Pseudomonadati</taxon>
        <taxon>Pseudomonadota</taxon>
        <taxon>Betaproteobacteria</taxon>
        <taxon>Burkholderiales</taxon>
        <taxon>Sphaerotilaceae</taxon>
        <taxon>Roseateles</taxon>
    </lineage>
</organism>
<gene>
    <name evidence="2" type="ORF">ABDJ40_13320</name>
</gene>
<keyword evidence="1" id="KW-0472">Membrane</keyword>
<evidence type="ECO:0000313" key="2">
    <source>
        <dbReference type="EMBL" id="MEO3713738.1"/>
    </source>
</evidence>
<evidence type="ECO:0000256" key="1">
    <source>
        <dbReference type="SAM" id="Phobius"/>
    </source>
</evidence>
<reference evidence="2 3" key="1">
    <citation type="submission" date="2024-05" db="EMBL/GenBank/DDBJ databases">
        <title>Roseateles sp. 2.12 16S ribosomal RNA gene Genome sequencing and assembly.</title>
        <authorList>
            <person name="Woo H."/>
        </authorList>
    </citation>
    <scope>NUCLEOTIDE SEQUENCE [LARGE SCALE GENOMIC DNA]</scope>
    <source>
        <strain evidence="2 3">2.12</strain>
    </source>
</reference>
<keyword evidence="3" id="KW-1185">Reference proteome</keyword>
<keyword evidence="1" id="KW-1133">Transmembrane helix</keyword>
<evidence type="ECO:0000313" key="3">
    <source>
        <dbReference type="Proteomes" id="UP001462640"/>
    </source>
</evidence>
<dbReference type="Pfam" id="PF19853">
    <property type="entry name" value="DUF6328"/>
    <property type="match status" value="1"/>
</dbReference>
<feature type="transmembrane region" description="Helical" evidence="1">
    <location>
        <begin position="136"/>
        <end position="155"/>
    </location>
</feature>